<evidence type="ECO:0000256" key="2">
    <source>
        <dbReference type="ARBA" id="ARBA00022857"/>
    </source>
</evidence>
<dbReference type="PROSITE" id="PS00061">
    <property type="entry name" value="ADH_SHORT"/>
    <property type="match status" value="1"/>
</dbReference>
<name>A0A9P4Q141_9PEZI</name>
<comment type="caution">
    <text evidence="4">The sequence shown here is derived from an EMBL/GenBank/DDBJ whole genome shotgun (WGS) entry which is preliminary data.</text>
</comment>
<proteinExistence type="inferred from homology"/>
<dbReference type="AlphaFoldDB" id="A0A9P4Q141"/>
<keyword evidence="3" id="KW-0560">Oxidoreductase</keyword>
<dbReference type="SUPFAM" id="SSF51735">
    <property type="entry name" value="NAD(P)-binding Rossmann-fold domains"/>
    <property type="match status" value="1"/>
</dbReference>
<dbReference type="Gene3D" id="3.40.50.720">
    <property type="entry name" value="NAD(P)-binding Rossmann-like Domain"/>
    <property type="match status" value="1"/>
</dbReference>
<comment type="similarity">
    <text evidence="1">Belongs to the short-chain dehydrogenases/reductases (SDR) family.</text>
</comment>
<dbReference type="PANTHER" id="PTHR24320">
    <property type="entry name" value="RETINOL DEHYDROGENASE"/>
    <property type="match status" value="1"/>
</dbReference>
<organism evidence="4 5">
    <name type="scientific">Polychaeton citri CBS 116435</name>
    <dbReference type="NCBI Taxonomy" id="1314669"/>
    <lineage>
        <taxon>Eukaryota</taxon>
        <taxon>Fungi</taxon>
        <taxon>Dikarya</taxon>
        <taxon>Ascomycota</taxon>
        <taxon>Pezizomycotina</taxon>
        <taxon>Dothideomycetes</taxon>
        <taxon>Dothideomycetidae</taxon>
        <taxon>Capnodiales</taxon>
        <taxon>Capnodiaceae</taxon>
        <taxon>Polychaeton</taxon>
    </lineage>
</organism>
<accession>A0A9P4Q141</accession>
<dbReference type="EMBL" id="MU003836">
    <property type="protein sequence ID" value="KAF2717804.1"/>
    <property type="molecule type" value="Genomic_DNA"/>
</dbReference>
<dbReference type="PRINTS" id="PR00081">
    <property type="entry name" value="GDHRDH"/>
</dbReference>
<protein>
    <submittedName>
        <fullName evidence="4">NAD(P)-binding protein</fullName>
    </submittedName>
</protein>
<dbReference type="Pfam" id="PF00106">
    <property type="entry name" value="adh_short"/>
    <property type="match status" value="1"/>
</dbReference>
<dbReference type="InterPro" id="IPR002347">
    <property type="entry name" value="SDR_fam"/>
</dbReference>
<evidence type="ECO:0000256" key="1">
    <source>
        <dbReference type="ARBA" id="ARBA00006484"/>
    </source>
</evidence>
<reference evidence="4" key="1">
    <citation type="journal article" date="2020" name="Stud. Mycol.">
        <title>101 Dothideomycetes genomes: a test case for predicting lifestyles and emergence of pathogens.</title>
        <authorList>
            <person name="Haridas S."/>
            <person name="Albert R."/>
            <person name="Binder M."/>
            <person name="Bloem J."/>
            <person name="Labutti K."/>
            <person name="Salamov A."/>
            <person name="Andreopoulos B."/>
            <person name="Baker S."/>
            <person name="Barry K."/>
            <person name="Bills G."/>
            <person name="Bluhm B."/>
            <person name="Cannon C."/>
            <person name="Castanera R."/>
            <person name="Culley D."/>
            <person name="Daum C."/>
            <person name="Ezra D."/>
            <person name="Gonzalez J."/>
            <person name="Henrissat B."/>
            <person name="Kuo A."/>
            <person name="Liang C."/>
            <person name="Lipzen A."/>
            <person name="Lutzoni F."/>
            <person name="Magnuson J."/>
            <person name="Mondo S."/>
            <person name="Nolan M."/>
            <person name="Ohm R."/>
            <person name="Pangilinan J."/>
            <person name="Park H.-J."/>
            <person name="Ramirez L."/>
            <person name="Alfaro M."/>
            <person name="Sun H."/>
            <person name="Tritt A."/>
            <person name="Yoshinaga Y."/>
            <person name="Zwiers L.-H."/>
            <person name="Turgeon B."/>
            <person name="Goodwin S."/>
            <person name="Spatafora J."/>
            <person name="Crous P."/>
            <person name="Grigoriev I."/>
        </authorList>
    </citation>
    <scope>NUCLEOTIDE SEQUENCE</scope>
    <source>
        <strain evidence="4">CBS 116435</strain>
    </source>
</reference>
<keyword evidence="5" id="KW-1185">Reference proteome</keyword>
<dbReference type="OrthoDB" id="191139at2759"/>
<evidence type="ECO:0000313" key="5">
    <source>
        <dbReference type="Proteomes" id="UP000799441"/>
    </source>
</evidence>
<dbReference type="GO" id="GO:0016491">
    <property type="term" value="F:oxidoreductase activity"/>
    <property type="evidence" value="ECO:0007669"/>
    <property type="project" value="UniProtKB-KW"/>
</dbReference>
<gene>
    <name evidence="4" type="ORF">K431DRAFT_333739</name>
</gene>
<dbReference type="Proteomes" id="UP000799441">
    <property type="component" value="Unassembled WGS sequence"/>
</dbReference>
<dbReference type="InterPro" id="IPR020904">
    <property type="entry name" value="Sc_DH/Rdtase_CS"/>
</dbReference>
<sequence length="300" mass="32585">MTFSPARDIPDLTAKTVLVTRDTSGIGKATVLSFAIHSPAPIYSTGRNARAGPQILEELHIISPGTSAIFIQCDLIGPRQSIWQAFATNFTSTQLDVFVANAGIMAVLAALTNEGFEIQFGANYVALLKATSQGNGPARIVVVSSFGHTMAPPSDIEFDKLKTSDAGTTWQRYGQSKLADIFLTKSMAKRFPQITSPSVHPGFARIKLSVQTKFLPLKMLFSLLKYTPLYKTAEAGAYNTLWAATVPKDKVENGSYHEPVGKVPLSTPNGSLGMSKIVSDEMLADRLWDWTEKELEDVAQ</sequence>
<dbReference type="InterPro" id="IPR036291">
    <property type="entry name" value="NAD(P)-bd_dom_sf"/>
</dbReference>
<evidence type="ECO:0000313" key="4">
    <source>
        <dbReference type="EMBL" id="KAF2717804.1"/>
    </source>
</evidence>
<keyword evidence="2" id="KW-0521">NADP</keyword>
<evidence type="ECO:0000256" key="3">
    <source>
        <dbReference type="ARBA" id="ARBA00023002"/>
    </source>
</evidence>
<dbReference type="PANTHER" id="PTHR24320:SF282">
    <property type="entry name" value="WW DOMAIN-CONTAINING OXIDOREDUCTASE"/>
    <property type="match status" value="1"/>
</dbReference>